<feature type="transmembrane region" description="Helical" evidence="6">
    <location>
        <begin position="117"/>
        <end position="141"/>
    </location>
</feature>
<dbReference type="AlphaFoldDB" id="A0AAV5GJP0"/>
<feature type="transmembrane region" description="Helical" evidence="6">
    <location>
        <begin position="214"/>
        <end position="235"/>
    </location>
</feature>
<proteinExistence type="inferred from homology"/>
<keyword evidence="3 6" id="KW-0812">Transmembrane</keyword>
<evidence type="ECO:0000256" key="6">
    <source>
        <dbReference type="RuleBase" id="RU361264"/>
    </source>
</evidence>
<protein>
    <recommendedName>
        <fullName evidence="6">Protein YIP</fullName>
    </recommendedName>
</protein>
<evidence type="ECO:0000259" key="7">
    <source>
        <dbReference type="Pfam" id="PF04893"/>
    </source>
</evidence>
<evidence type="ECO:0000256" key="4">
    <source>
        <dbReference type="ARBA" id="ARBA00022989"/>
    </source>
</evidence>
<dbReference type="PANTHER" id="PTHR12822:SF2">
    <property type="entry name" value="PROTEIN YIPF"/>
    <property type="match status" value="1"/>
</dbReference>
<evidence type="ECO:0000256" key="1">
    <source>
        <dbReference type="ARBA" id="ARBA00004141"/>
    </source>
</evidence>
<evidence type="ECO:0000313" key="8">
    <source>
        <dbReference type="EMBL" id="GJN92825.1"/>
    </source>
</evidence>
<keyword evidence="4 6" id="KW-1133">Transmembrane helix</keyword>
<feature type="transmembrane region" description="Helical" evidence="6">
    <location>
        <begin position="247"/>
        <end position="268"/>
    </location>
</feature>
<keyword evidence="5 6" id="KW-0472">Membrane</keyword>
<dbReference type="GO" id="GO:0000139">
    <property type="term" value="C:Golgi membrane"/>
    <property type="evidence" value="ECO:0007669"/>
    <property type="project" value="UniProtKB-SubCell"/>
</dbReference>
<comment type="caution">
    <text evidence="8">The sequence shown here is derived from an EMBL/GenBank/DDBJ whole genome shotgun (WGS) entry which is preliminary data.</text>
</comment>
<gene>
    <name evidence="8" type="ORF">Rhopal_005863-T1</name>
</gene>
<name>A0AAV5GJP0_9BASI</name>
<dbReference type="GO" id="GO:0031267">
    <property type="term" value="F:small GTPase binding"/>
    <property type="evidence" value="ECO:0007669"/>
    <property type="project" value="InterPro"/>
</dbReference>
<dbReference type="GO" id="GO:0016192">
    <property type="term" value="P:vesicle-mediated transport"/>
    <property type="evidence" value="ECO:0007669"/>
    <property type="project" value="InterPro"/>
</dbReference>
<feature type="transmembrane region" description="Helical" evidence="6">
    <location>
        <begin position="153"/>
        <end position="175"/>
    </location>
</feature>
<dbReference type="Pfam" id="PF04893">
    <property type="entry name" value="Yip1"/>
    <property type="match status" value="1"/>
</dbReference>
<dbReference type="PANTHER" id="PTHR12822">
    <property type="entry name" value="PROTEIN YIPF"/>
    <property type="match status" value="1"/>
</dbReference>
<sequence>MSRQDTIFDVDDSAANGLSFQNFGSSTIQADVPSGRISPAASPHVRATNDYYQAEQRIGSSIEGATKSGGVLNLDFYSGWFDVNTLTVLTRCYKTLIPKEDYVAEVLGGAPDLYGPFWVPTTLIFSLFLTSSLYSSVTAYLDDLGYTYDFTRLGAASSVVYTYCLGLPILVWAAIKYWAGATERSPVEIISLYGYSSTVWIVAAWLSLIPVGPLRLAVAFAATILSLAFLVRNLYPILSNAPNVSARLLVVIAAFLHLIFAVVLWVAFMKGGTGALDHKDLKDVAGEIGNGIGGIGGDLGGGDAAGRWRW</sequence>
<comment type="similarity">
    <text evidence="2 6">Belongs to the YIP1 family.</text>
</comment>
<evidence type="ECO:0000256" key="5">
    <source>
        <dbReference type="ARBA" id="ARBA00023136"/>
    </source>
</evidence>
<dbReference type="Proteomes" id="UP001342314">
    <property type="component" value="Unassembled WGS sequence"/>
</dbReference>
<comment type="subcellular location">
    <subcellularLocation>
        <location evidence="6">Golgi apparatus membrane</location>
        <topology evidence="6">Multi-pass membrane protein</topology>
    </subcellularLocation>
    <subcellularLocation>
        <location evidence="1">Membrane</location>
        <topology evidence="1">Multi-pass membrane protein</topology>
    </subcellularLocation>
</comment>
<dbReference type="InterPro" id="IPR039765">
    <property type="entry name" value="Yip5/YIPF1/YIPF2"/>
</dbReference>
<accession>A0AAV5GJP0</accession>
<keyword evidence="9" id="KW-1185">Reference proteome</keyword>
<evidence type="ECO:0000256" key="3">
    <source>
        <dbReference type="ARBA" id="ARBA00022692"/>
    </source>
</evidence>
<reference evidence="8 9" key="1">
    <citation type="submission" date="2021-12" db="EMBL/GenBank/DDBJ databases">
        <title>High titer production of polyol ester of fatty acids by Rhodotorula paludigena BS15 towards product separation-free biomass refinery.</title>
        <authorList>
            <person name="Mano J."/>
            <person name="Ono H."/>
            <person name="Tanaka T."/>
            <person name="Naito K."/>
            <person name="Sushida H."/>
            <person name="Ike M."/>
            <person name="Tokuyasu K."/>
            <person name="Kitaoka M."/>
        </authorList>
    </citation>
    <scope>NUCLEOTIDE SEQUENCE [LARGE SCALE GENOMIC DNA]</scope>
    <source>
        <strain evidence="8 9">BS15</strain>
    </source>
</reference>
<feature type="transmembrane region" description="Helical" evidence="6">
    <location>
        <begin position="187"/>
        <end position="208"/>
    </location>
</feature>
<dbReference type="EMBL" id="BQKY01000012">
    <property type="protein sequence ID" value="GJN92825.1"/>
    <property type="molecule type" value="Genomic_DNA"/>
</dbReference>
<evidence type="ECO:0000256" key="2">
    <source>
        <dbReference type="ARBA" id="ARBA00010596"/>
    </source>
</evidence>
<dbReference type="InterPro" id="IPR006977">
    <property type="entry name" value="Yip1_dom"/>
</dbReference>
<organism evidence="8 9">
    <name type="scientific">Rhodotorula paludigena</name>
    <dbReference type="NCBI Taxonomy" id="86838"/>
    <lineage>
        <taxon>Eukaryota</taxon>
        <taxon>Fungi</taxon>
        <taxon>Dikarya</taxon>
        <taxon>Basidiomycota</taxon>
        <taxon>Pucciniomycotina</taxon>
        <taxon>Microbotryomycetes</taxon>
        <taxon>Sporidiobolales</taxon>
        <taxon>Sporidiobolaceae</taxon>
        <taxon>Rhodotorula</taxon>
    </lineage>
</organism>
<feature type="domain" description="Yip1" evidence="7">
    <location>
        <begin position="101"/>
        <end position="263"/>
    </location>
</feature>
<evidence type="ECO:0000313" key="9">
    <source>
        <dbReference type="Proteomes" id="UP001342314"/>
    </source>
</evidence>